<evidence type="ECO:0000256" key="4">
    <source>
        <dbReference type="ARBA" id="ARBA00023163"/>
    </source>
</evidence>
<dbReference type="SUPFAM" id="SSF101936">
    <property type="entry name" value="DNA-binding pseudobarrel domain"/>
    <property type="match status" value="1"/>
</dbReference>
<sequence>MPFGSIFVVALFRQQDQACRELIFEKKGAALMIRPPNASEQTRPGSFCKLLDGLIPSAFKPWFEGLWPETIKLKISTDCIWEVGLKEEDGKIVMDARWSAFVKAHDLKIGYFTVFKRIDTRSLKVLVFDHENCEKVIKCKGNHAPLEEQYGSQLK</sequence>
<dbReference type="PANTHER" id="PTHR31920">
    <property type="entry name" value="B3 DOMAIN-CONTAINING"/>
    <property type="match status" value="1"/>
</dbReference>
<evidence type="ECO:0000259" key="6">
    <source>
        <dbReference type="PROSITE" id="PS50863"/>
    </source>
</evidence>
<evidence type="ECO:0000256" key="5">
    <source>
        <dbReference type="ARBA" id="ARBA00023242"/>
    </source>
</evidence>
<dbReference type="EMBL" id="JAUUTY010000006">
    <property type="protein sequence ID" value="KAK1619835.1"/>
    <property type="molecule type" value="Genomic_DNA"/>
</dbReference>
<proteinExistence type="predicted"/>
<reference evidence="7" key="1">
    <citation type="submission" date="2023-07" db="EMBL/GenBank/DDBJ databases">
        <title>A chromosome-level genome assembly of Lolium multiflorum.</title>
        <authorList>
            <person name="Chen Y."/>
            <person name="Copetti D."/>
            <person name="Kolliker R."/>
            <person name="Studer B."/>
        </authorList>
    </citation>
    <scope>NUCLEOTIDE SEQUENCE</scope>
    <source>
        <strain evidence="7">02402/16</strain>
        <tissue evidence="7">Leaf</tissue>
    </source>
</reference>
<evidence type="ECO:0000256" key="3">
    <source>
        <dbReference type="ARBA" id="ARBA00023125"/>
    </source>
</evidence>
<comment type="caution">
    <text evidence="7">The sequence shown here is derived from an EMBL/GenBank/DDBJ whole genome shotgun (WGS) entry which is preliminary data.</text>
</comment>
<dbReference type="CDD" id="cd10017">
    <property type="entry name" value="B3_DNA"/>
    <property type="match status" value="1"/>
</dbReference>
<organism evidence="7 8">
    <name type="scientific">Lolium multiflorum</name>
    <name type="common">Italian ryegrass</name>
    <name type="synonym">Lolium perenne subsp. multiflorum</name>
    <dbReference type="NCBI Taxonomy" id="4521"/>
    <lineage>
        <taxon>Eukaryota</taxon>
        <taxon>Viridiplantae</taxon>
        <taxon>Streptophyta</taxon>
        <taxon>Embryophyta</taxon>
        <taxon>Tracheophyta</taxon>
        <taxon>Spermatophyta</taxon>
        <taxon>Magnoliopsida</taxon>
        <taxon>Liliopsida</taxon>
        <taxon>Poales</taxon>
        <taxon>Poaceae</taxon>
        <taxon>BOP clade</taxon>
        <taxon>Pooideae</taxon>
        <taxon>Poodae</taxon>
        <taxon>Poeae</taxon>
        <taxon>Poeae Chloroplast Group 2 (Poeae type)</taxon>
        <taxon>Loliodinae</taxon>
        <taxon>Loliinae</taxon>
        <taxon>Lolium</taxon>
    </lineage>
</organism>
<dbReference type="GO" id="GO:0005634">
    <property type="term" value="C:nucleus"/>
    <property type="evidence" value="ECO:0007669"/>
    <property type="project" value="UniProtKB-SubCell"/>
</dbReference>
<protein>
    <recommendedName>
        <fullName evidence="6">TF-B3 domain-containing protein</fullName>
    </recommendedName>
</protein>
<evidence type="ECO:0000256" key="2">
    <source>
        <dbReference type="ARBA" id="ARBA00023015"/>
    </source>
</evidence>
<evidence type="ECO:0000313" key="7">
    <source>
        <dbReference type="EMBL" id="KAK1619835.1"/>
    </source>
</evidence>
<comment type="subcellular location">
    <subcellularLocation>
        <location evidence="1">Nucleus</location>
    </subcellularLocation>
</comment>
<dbReference type="GO" id="GO:0003677">
    <property type="term" value="F:DNA binding"/>
    <property type="evidence" value="ECO:0007669"/>
    <property type="project" value="UniProtKB-KW"/>
</dbReference>
<keyword evidence="3" id="KW-0238">DNA-binding</keyword>
<dbReference type="Pfam" id="PF02362">
    <property type="entry name" value="B3"/>
    <property type="match status" value="1"/>
</dbReference>
<dbReference type="PANTHER" id="PTHR31920:SF111">
    <property type="entry name" value="B3 DOMAIN-CONTAINING PROTEIN OS03G0621600-RELATED"/>
    <property type="match status" value="1"/>
</dbReference>
<dbReference type="PROSITE" id="PS50863">
    <property type="entry name" value="B3"/>
    <property type="match status" value="1"/>
</dbReference>
<gene>
    <name evidence="7" type="ORF">QYE76_025352</name>
</gene>
<evidence type="ECO:0000256" key="1">
    <source>
        <dbReference type="ARBA" id="ARBA00004123"/>
    </source>
</evidence>
<keyword evidence="8" id="KW-1185">Reference proteome</keyword>
<name>A0AAD8VWL6_LOLMU</name>
<dbReference type="Proteomes" id="UP001231189">
    <property type="component" value="Unassembled WGS sequence"/>
</dbReference>
<dbReference type="Gene3D" id="2.40.330.10">
    <property type="entry name" value="DNA-binding pseudobarrel domain"/>
    <property type="match status" value="1"/>
</dbReference>
<keyword evidence="5" id="KW-0539">Nucleus</keyword>
<accession>A0AAD8VWL6</accession>
<dbReference type="InterPro" id="IPR015300">
    <property type="entry name" value="DNA-bd_pseudobarrel_sf"/>
</dbReference>
<evidence type="ECO:0000313" key="8">
    <source>
        <dbReference type="Proteomes" id="UP001231189"/>
    </source>
</evidence>
<keyword evidence="2" id="KW-0805">Transcription regulation</keyword>
<keyword evidence="4" id="KW-0804">Transcription</keyword>
<dbReference type="InterPro" id="IPR003340">
    <property type="entry name" value="B3_DNA-bd"/>
</dbReference>
<dbReference type="AlphaFoldDB" id="A0AAD8VWL6"/>
<dbReference type="InterPro" id="IPR050655">
    <property type="entry name" value="Plant_B3_domain"/>
</dbReference>
<feature type="domain" description="TF-B3" evidence="6">
    <location>
        <begin position="81"/>
        <end position="131"/>
    </location>
</feature>